<proteinExistence type="predicted"/>
<evidence type="ECO:0000313" key="2">
    <source>
        <dbReference type="EMBL" id="TNC66290.1"/>
    </source>
</evidence>
<keyword evidence="1" id="KW-0812">Transmembrane</keyword>
<dbReference type="AlphaFoldDB" id="A0A5C4N6E8"/>
<keyword evidence="3" id="KW-1185">Reference proteome</keyword>
<dbReference type="RefSeq" id="WP_139082877.1">
    <property type="nucleotide sequence ID" value="NZ_VDFV01000034.1"/>
</dbReference>
<comment type="caution">
    <text evidence="2">The sequence shown here is derived from an EMBL/GenBank/DDBJ whole genome shotgun (WGS) entry which is preliminary data.</text>
</comment>
<evidence type="ECO:0000313" key="3">
    <source>
        <dbReference type="Proteomes" id="UP000305709"/>
    </source>
</evidence>
<keyword evidence="1" id="KW-1133">Transmembrane helix</keyword>
<sequence>MFLIDNLLFKLSVSRRVPVPQLVGLALLAVLAFEPWIVEPLALSVGSTVALILVASLEARLARSRTAAINNVA</sequence>
<keyword evidence="1" id="KW-0472">Membrane</keyword>
<feature type="transmembrane region" description="Helical" evidence="1">
    <location>
        <begin position="42"/>
        <end position="61"/>
    </location>
</feature>
<dbReference type="EMBL" id="VDFV01000034">
    <property type="protein sequence ID" value="TNC66290.1"/>
    <property type="molecule type" value="Genomic_DNA"/>
</dbReference>
<reference evidence="2 3" key="1">
    <citation type="submission" date="2019-06" db="EMBL/GenBank/DDBJ databases">
        <authorList>
            <person name="Jiang L."/>
        </authorList>
    </citation>
    <scope>NUCLEOTIDE SEQUENCE [LARGE SCALE GENOMIC DNA]</scope>
    <source>
        <strain evidence="2 3">YIM 48858</strain>
    </source>
</reference>
<organism evidence="2 3">
    <name type="scientific">Rubellimicrobium roseum</name>
    <dbReference type="NCBI Taxonomy" id="687525"/>
    <lineage>
        <taxon>Bacteria</taxon>
        <taxon>Pseudomonadati</taxon>
        <taxon>Pseudomonadota</taxon>
        <taxon>Alphaproteobacteria</taxon>
        <taxon>Rhodobacterales</taxon>
        <taxon>Roseobacteraceae</taxon>
        <taxon>Rubellimicrobium</taxon>
    </lineage>
</organism>
<evidence type="ECO:0000256" key="1">
    <source>
        <dbReference type="SAM" id="Phobius"/>
    </source>
</evidence>
<dbReference type="Proteomes" id="UP000305709">
    <property type="component" value="Unassembled WGS sequence"/>
</dbReference>
<protein>
    <submittedName>
        <fullName evidence="2">Uncharacterized protein</fullName>
    </submittedName>
</protein>
<gene>
    <name evidence="2" type="ORF">FHG71_16910</name>
</gene>
<accession>A0A5C4N6E8</accession>
<name>A0A5C4N6E8_9RHOB</name>